<dbReference type="AlphaFoldDB" id="A0ABD3NT77"/>
<sequence>MTTTESEVPWWIVDLGELVPIERVTIVNRWCGSPSDEAGCLCRLSNATLSLLDELEGVVDSRMVGDTCGVEELSYNFCEDITESPDCSPTDSPTISPSLSPSLSPSESPTASPSLLPSYSPTVSPTWSPTFEVTDPSGFGCESYPMARYVKIMQTTEEDLHMFEVEVISSGLNIAIGKPATQSSTLIVDSIPRVADFAVDGDLTSYSHTDCADNWWVVDLGELVPIERVTIVNRWCDAPSDDAGCLCKLTNATLSLLDELEDVVQVEMIGDTCAVDLVDLNFCETEPPTVSPTWSPTFEVTDPSGFGCESYPMARYLKIMQTTEEQLQMFEVEVISSGMNIAIGMPATQSSTLITSNGVARVANFAVDGDLTSFSHTDCSDPWWIVDLGELVPIERVTIVNRWCGSPSDEAGCLCRLSNATLSLLDELEGVVDSRMVGDTCGVEELSYNFCEDITESPDCSPTDSPTISPSLSPSLSPSESPTASPSLSPSYSPTVSPTWSPTFEVTDPSGFGCESYPMARYVKIMQNVTMEQLQMFEVEVISSGLNIALGKAANQSSTLFENTVPRLASNAVDGDLTSYSHTDCDDPWWVVDLGELVPIERVTIVNRWCDSPSDEAGCLCRLSNATLSLLDEQEDVVQVEMIGDTCGVEELNFEFCDGEPTASPDCPPTESPTQSPSTLSSSTSLSQSPSQSPSLFPSNSPIKSPTFSPTVSTSLPQTLSPSNSPTYTFIPDTLSSSSTVAPTKAPTNAPIAVVVTPPPTSRSGNQVNSSPAPAPIMITIASSMALDNFVMPATQEEYNAVVSILQATLQQTLESFLSDGQTLSEIIVTSIGGQTGVVRRRYLASTEVEYVMTLEEICTVNCGSSEDTAASLYSQVTSKLADSVESGAFVTNLKSNAEADGNAASLANVSVLTPTFEQYALETQSPTKNPTTLSPTPKPSTLRPTAAPTSQHAQALPVQPTPSSGGRLSSHVALMIFQRSFVVRDHLMSD</sequence>
<evidence type="ECO:0008006" key="4">
    <source>
        <dbReference type="Google" id="ProtNLM"/>
    </source>
</evidence>
<feature type="region of interest" description="Disordered" evidence="1">
    <location>
        <begin position="923"/>
        <end position="968"/>
    </location>
</feature>
<feature type="compositionally biased region" description="Low complexity" evidence="1">
    <location>
        <begin position="672"/>
        <end position="702"/>
    </location>
</feature>
<evidence type="ECO:0000313" key="3">
    <source>
        <dbReference type="Proteomes" id="UP001530400"/>
    </source>
</evidence>
<organism evidence="2 3">
    <name type="scientific">Cyclotella atomus</name>
    <dbReference type="NCBI Taxonomy" id="382360"/>
    <lineage>
        <taxon>Eukaryota</taxon>
        <taxon>Sar</taxon>
        <taxon>Stramenopiles</taxon>
        <taxon>Ochrophyta</taxon>
        <taxon>Bacillariophyta</taxon>
        <taxon>Coscinodiscophyceae</taxon>
        <taxon>Thalassiosirophycidae</taxon>
        <taxon>Stephanodiscales</taxon>
        <taxon>Stephanodiscaceae</taxon>
        <taxon>Cyclotella</taxon>
    </lineage>
</organism>
<reference evidence="2 3" key="1">
    <citation type="submission" date="2024-10" db="EMBL/GenBank/DDBJ databases">
        <title>Updated reference genomes for cyclostephanoid diatoms.</title>
        <authorList>
            <person name="Roberts W.R."/>
            <person name="Alverson A.J."/>
        </authorList>
    </citation>
    <scope>NUCLEOTIDE SEQUENCE [LARGE SCALE GENOMIC DNA]</scope>
    <source>
        <strain evidence="2 3">AJA010-31</strain>
    </source>
</reference>
<gene>
    <name evidence="2" type="ORF">ACHAWO_013051</name>
</gene>
<protein>
    <recommendedName>
        <fullName evidence="4">Fucolectin tachylectin-4 pentraxin-1 domain-containing protein</fullName>
    </recommendedName>
</protein>
<evidence type="ECO:0000313" key="2">
    <source>
        <dbReference type="EMBL" id="KAL3777831.1"/>
    </source>
</evidence>
<feature type="compositionally biased region" description="Low complexity" evidence="1">
    <location>
        <begin position="927"/>
        <end position="946"/>
    </location>
</feature>
<feature type="compositionally biased region" description="Polar residues" evidence="1">
    <location>
        <begin position="703"/>
        <end position="727"/>
    </location>
</feature>
<dbReference type="InterPro" id="IPR008979">
    <property type="entry name" value="Galactose-bd-like_sf"/>
</dbReference>
<dbReference type="InterPro" id="IPR051941">
    <property type="entry name" value="BG_Antigen-Binding_Lectin"/>
</dbReference>
<feature type="region of interest" description="Disordered" evidence="1">
    <location>
        <begin position="86"/>
        <end position="119"/>
    </location>
</feature>
<dbReference type="Pfam" id="PF22633">
    <property type="entry name" value="F5_F8_type_C_2"/>
    <property type="match status" value="1"/>
</dbReference>
<dbReference type="SUPFAM" id="SSF49785">
    <property type="entry name" value="Galactose-binding domain-like"/>
    <property type="match status" value="3"/>
</dbReference>
<accession>A0ABD3NT77</accession>
<feature type="region of interest" description="Disordered" evidence="1">
    <location>
        <begin position="459"/>
        <end position="494"/>
    </location>
</feature>
<dbReference type="Gene3D" id="2.60.120.260">
    <property type="entry name" value="Galactose-binding domain-like"/>
    <property type="match status" value="4"/>
</dbReference>
<dbReference type="EMBL" id="JALLPJ020001025">
    <property type="protein sequence ID" value="KAL3777831.1"/>
    <property type="molecule type" value="Genomic_DNA"/>
</dbReference>
<comment type="caution">
    <text evidence="2">The sequence shown here is derived from an EMBL/GenBank/DDBJ whole genome shotgun (WGS) entry which is preliminary data.</text>
</comment>
<name>A0ABD3NT77_9STRA</name>
<keyword evidence="3" id="KW-1185">Reference proteome</keyword>
<dbReference type="PANTHER" id="PTHR45713">
    <property type="entry name" value="FTP DOMAIN-CONTAINING PROTEIN"/>
    <property type="match status" value="1"/>
</dbReference>
<feature type="region of interest" description="Disordered" evidence="1">
    <location>
        <begin position="659"/>
        <end position="727"/>
    </location>
</feature>
<dbReference type="Proteomes" id="UP001530400">
    <property type="component" value="Unassembled WGS sequence"/>
</dbReference>
<evidence type="ECO:0000256" key="1">
    <source>
        <dbReference type="SAM" id="MobiDB-lite"/>
    </source>
</evidence>
<dbReference type="PANTHER" id="PTHR45713:SF6">
    <property type="entry name" value="F5_8 TYPE C DOMAIN-CONTAINING PROTEIN"/>
    <property type="match status" value="1"/>
</dbReference>
<proteinExistence type="predicted"/>